<evidence type="ECO:0000313" key="7">
    <source>
        <dbReference type="Proteomes" id="UP000659047"/>
    </source>
</evidence>
<dbReference type="PANTHER" id="PTHR48098">
    <property type="entry name" value="ENTEROCHELIN ESTERASE-RELATED"/>
    <property type="match status" value="1"/>
</dbReference>
<dbReference type="InterPro" id="IPR029058">
    <property type="entry name" value="AB_hydrolase_fold"/>
</dbReference>
<dbReference type="Pfam" id="PF00756">
    <property type="entry name" value="Esterase"/>
    <property type="match status" value="1"/>
</dbReference>
<dbReference type="GO" id="GO:0008849">
    <property type="term" value="F:enterochelin esterase activity"/>
    <property type="evidence" value="ECO:0007669"/>
    <property type="project" value="InterPro"/>
</dbReference>
<sequence>MSELQPGMQGWWQVVQQQGVPAVTRLSPDRCAVTFYWRDPGGCARTSSVRRVWIYITGVTDHHLCSQPVSLERVPGTDVWQWSTQLPSTWRGSYCFIPSSSENDFAPQASCAAPDMQALRESWSRLLPHAVADPFNPHSWRGGRDHPGCALHLPDAPVQPGWEARHPAAAAPLCITWQSQRLQNRRRIWIFSTGEQDPQQRPLALLLDGQFWAESMPVWPALQAQTNAGALPPAVYVLIDAIDREHRAVELPCNDEFWLAVHDELLPLLREHVVWREHPSTTVVAGQSFGGLAALYAALTWPERFGCALSQSASCWWPNRADGNAPGRLEELMLAGLVGKQPVNIFMEAGIREPLIFRAHQRLVPLLRHGRHRLLWRQVEGGHDALCWRGGLLDGLIALWADVPAP</sequence>
<dbReference type="GO" id="GO:0005506">
    <property type="term" value="F:iron ion binding"/>
    <property type="evidence" value="ECO:0007669"/>
    <property type="project" value="InterPro"/>
</dbReference>
<keyword evidence="3 6" id="KW-0378">Hydrolase</keyword>
<dbReference type="EMBL" id="JAEPBH010000009">
    <property type="protein sequence ID" value="MBK4714708.1"/>
    <property type="molecule type" value="Genomic_DNA"/>
</dbReference>
<dbReference type="SUPFAM" id="SSF53474">
    <property type="entry name" value="alpha/beta-Hydrolases"/>
    <property type="match status" value="1"/>
</dbReference>
<reference evidence="6" key="1">
    <citation type="submission" date="2021-01" db="EMBL/GenBank/DDBJ databases">
        <title>Intestinitalea alba gen. nov., sp. nov., a novel genus of the family Enterobacteriaceae, isolated from the gut of the plastic-eating mealworm Tenebrio molitor L.</title>
        <authorList>
            <person name="Yang Y."/>
        </authorList>
    </citation>
    <scope>NUCLEOTIDE SEQUENCE</scope>
    <source>
        <strain evidence="6">BIT-L3</strain>
    </source>
</reference>
<proteinExistence type="inferred from homology"/>
<evidence type="ECO:0000256" key="1">
    <source>
        <dbReference type="ARBA" id="ARBA00004496"/>
    </source>
</evidence>
<evidence type="ECO:0000313" key="6">
    <source>
        <dbReference type="EMBL" id="MBK4714708.1"/>
    </source>
</evidence>
<dbReference type="SUPFAM" id="SSF81296">
    <property type="entry name" value="E set domains"/>
    <property type="match status" value="1"/>
</dbReference>
<dbReference type="NCBIfam" id="NF007758">
    <property type="entry name" value="PRK10439.1"/>
    <property type="match status" value="1"/>
</dbReference>
<evidence type="ECO:0000256" key="3">
    <source>
        <dbReference type="ARBA" id="ARBA00022801"/>
    </source>
</evidence>
<gene>
    <name evidence="6" type="primary">fes</name>
    <name evidence="6" type="ORF">JJB97_05040</name>
</gene>
<keyword evidence="7" id="KW-1185">Reference proteome</keyword>
<evidence type="ECO:0000256" key="2">
    <source>
        <dbReference type="ARBA" id="ARBA00022490"/>
    </source>
</evidence>
<dbReference type="Gene3D" id="3.40.50.1820">
    <property type="entry name" value="alpha/beta hydrolase"/>
    <property type="match status" value="1"/>
</dbReference>
<dbReference type="InterPro" id="IPR014756">
    <property type="entry name" value="Ig_E-set"/>
</dbReference>
<dbReference type="Gene3D" id="2.60.40.10">
    <property type="entry name" value="Immunoglobulins"/>
    <property type="match status" value="1"/>
</dbReference>
<comment type="similarity">
    <text evidence="4">Belongs to the Fes family.</text>
</comment>
<dbReference type="InterPro" id="IPR050583">
    <property type="entry name" value="Mycobacterial_A85_antigen"/>
</dbReference>
<dbReference type="InterPro" id="IPR021764">
    <property type="entry name" value="Enterochelin_esterase_N"/>
</dbReference>
<comment type="subcellular location">
    <subcellularLocation>
        <location evidence="1">Cytoplasm</location>
    </subcellularLocation>
</comment>
<dbReference type="Pfam" id="PF11806">
    <property type="entry name" value="Enterochelin_N"/>
    <property type="match status" value="1"/>
</dbReference>
<dbReference type="RefSeq" id="WP_263457870.1">
    <property type="nucleotide sequence ID" value="NZ_JAEPBH010000009.1"/>
</dbReference>
<feature type="domain" description="Enterochelin esterase N-terminal" evidence="5">
    <location>
        <begin position="32"/>
        <end position="162"/>
    </location>
</feature>
<dbReference type="GO" id="GO:0005737">
    <property type="term" value="C:cytoplasm"/>
    <property type="evidence" value="ECO:0007669"/>
    <property type="project" value="UniProtKB-SubCell"/>
</dbReference>
<dbReference type="PANTHER" id="PTHR48098:SF3">
    <property type="entry name" value="IRON(III) ENTEROBACTIN ESTERASE"/>
    <property type="match status" value="1"/>
</dbReference>
<evidence type="ECO:0000256" key="4">
    <source>
        <dbReference type="ARBA" id="ARBA00024201"/>
    </source>
</evidence>
<evidence type="ECO:0000259" key="5">
    <source>
        <dbReference type="Pfam" id="PF11806"/>
    </source>
</evidence>
<comment type="caution">
    <text evidence="6">The sequence shown here is derived from an EMBL/GenBank/DDBJ whole genome shotgun (WGS) entry which is preliminary data.</text>
</comment>
<dbReference type="AlphaFoldDB" id="A0A8K0XWM9"/>
<name>A0A8K0XWM9_9ENTR</name>
<dbReference type="Proteomes" id="UP000659047">
    <property type="component" value="Unassembled WGS sequence"/>
</dbReference>
<keyword evidence="2" id="KW-0963">Cytoplasm</keyword>
<organism evidence="6 7">
    <name type="scientific">Tenebrionibacter intestinalis</name>
    <dbReference type="NCBI Taxonomy" id="2799638"/>
    <lineage>
        <taxon>Bacteria</taxon>
        <taxon>Pseudomonadati</taxon>
        <taxon>Pseudomonadota</taxon>
        <taxon>Gammaproteobacteria</taxon>
        <taxon>Enterobacterales</taxon>
        <taxon>Enterobacteriaceae</taxon>
        <taxon>Tenebrionibacter/Tenebrionicola group</taxon>
        <taxon>Tenebrionibacter</taxon>
    </lineage>
</organism>
<dbReference type="InterPro" id="IPR000801">
    <property type="entry name" value="Esterase-like"/>
</dbReference>
<dbReference type="InterPro" id="IPR013783">
    <property type="entry name" value="Ig-like_fold"/>
</dbReference>
<dbReference type="EC" id="3.1.1.-" evidence="6"/>
<accession>A0A8K0XWM9</accession>
<protein>
    <submittedName>
        <fullName evidence="6">Enterochelin esterase</fullName>
        <ecNumber evidence="6">3.1.1.-</ecNumber>
    </submittedName>
</protein>
<dbReference type="GO" id="GO:0006826">
    <property type="term" value="P:iron ion transport"/>
    <property type="evidence" value="ECO:0007669"/>
    <property type="project" value="InterPro"/>
</dbReference>